<dbReference type="InterPro" id="IPR011604">
    <property type="entry name" value="PDDEXK-like_dom_sf"/>
</dbReference>
<dbReference type="SUPFAM" id="SSF52980">
    <property type="entry name" value="Restriction endonuclease-like"/>
    <property type="match status" value="1"/>
</dbReference>
<dbReference type="Proteomes" id="UP000195975">
    <property type="component" value="Unassembled WGS sequence"/>
</dbReference>
<dbReference type="Gene3D" id="3.90.320.10">
    <property type="match status" value="1"/>
</dbReference>
<dbReference type="InterPro" id="IPR038726">
    <property type="entry name" value="PDDEXK_AddAB-type"/>
</dbReference>
<dbReference type="Pfam" id="PF12705">
    <property type="entry name" value="PDDEXK_1"/>
    <property type="match status" value="1"/>
</dbReference>
<dbReference type="AlphaFoldDB" id="A0A9Q5X8J5"/>
<gene>
    <name evidence="2" type="ORF">B5F96_05660</name>
</gene>
<sequence>MKPFLYQVASLFYSKYGAEVSRLAFVFPNRRTGLFFQKYLSEVSEKPLFSPTILTINDLFVQLSGKQTADRISMLFKLYDIYLNHSGSSETFDEFLYWGEMLLNDFDDIDKYMVDARMLFTNVTDLREIENDFSFLSPEQVAAIRTFWSSFYPKGDTPNQEQFLAVWQILYALYTDLRETLAAEGKGYEGMIFREVVEQMEKNECCDLPYTKVVFVGLNALSVAEERFLSELQKREIADFYWDYASPKVTDPDNKASYFVERNLRRFPSQLKVESGELKVESEDSNAKPLSTFISPLSTPKVEVIGIPSGIGQAKQVHSILSELCREDEMSAEEALRTAVILPDEHLLIPVLNAIPEQIKRINVTMGYPLAGTPVASLMEYILALQKNIRYVDRRPVFYFRDVLPILNHRYISTTSPEVVSDLVKDISENNKIYISYDDLDKTSLLSILFTPVTAVETFSDYLINVLQELNKAIESGKLKVESEDSNAEPLSTFNSQLSTINDIEQEFIFHYFATVNRMKEVMREANVEMKIDTYFRLLKRVTDTITIPFHGEPLSGLQIMGVLETRALDFDRLIILSMNEGIFPLRKAANSFIPYNLRRGFGLPTYEHQDSVWAYHFYRLIYRASHVSLLYDTRSNGLQTGEVSRFVHQLHYHYEEPIQNKLVVYNVSSSKTPALQVAKTEEVMNRLVAFRSGGTRAISASAVNTYLDCPLKFYFSVVEGIREEEEVSETIESNVFGSILHKVMEELYQPFCGKMVTADLLKAIRKDTPMLTGAIARAFAEIFFKTDIVRPLTGQNFLIGEMIRKYVEKVLERDAKLTPFRYIESEKQIKCLFPLTDKSNIQLKGFIDRMDEVRDTVRIIDYKSGSGTTQFTSVEALFDKEDTDRSKAVMQVFMYAWMYGTVQLSTAIQPGIYYMRTLFSPSFDPGIYRRTDRFKTEQVLDFANYHADFENSLRNCLDEIFDTETPFVQTPNGKACVYCPFKDICGK</sequence>
<name>A0A9Q5X8J5_9BACT</name>
<proteinExistence type="predicted"/>
<dbReference type="InterPro" id="IPR011335">
    <property type="entry name" value="Restrct_endonuc-II-like"/>
</dbReference>
<organism evidence="2 3">
    <name type="scientific">Parabacteroides johnsonii</name>
    <dbReference type="NCBI Taxonomy" id="387661"/>
    <lineage>
        <taxon>Bacteria</taxon>
        <taxon>Pseudomonadati</taxon>
        <taxon>Bacteroidota</taxon>
        <taxon>Bacteroidia</taxon>
        <taxon>Bacteroidales</taxon>
        <taxon>Tannerellaceae</taxon>
        <taxon>Parabacteroides</taxon>
    </lineage>
</organism>
<protein>
    <recommendedName>
        <fullName evidence="1">PD-(D/E)XK endonuclease-like domain-containing protein</fullName>
    </recommendedName>
</protein>
<dbReference type="SUPFAM" id="SSF52540">
    <property type="entry name" value="P-loop containing nucleoside triphosphate hydrolases"/>
    <property type="match status" value="1"/>
</dbReference>
<evidence type="ECO:0000313" key="2">
    <source>
        <dbReference type="EMBL" id="OUO05998.1"/>
    </source>
</evidence>
<evidence type="ECO:0000259" key="1">
    <source>
        <dbReference type="Pfam" id="PF12705"/>
    </source>
</evidence>
<comment type="caution">
    <text evidence="2">The sequence shown here is derived from an EMBL/GenBank/DDBJ whole genome shotgun (WGS) entry which is preliminary data.</text>
</comment>
<dbReference type="EMBL" id="NFIJ01000004">
    <property type="protein sequence ID" value="OUO05998.1"/>
    <property type="molecule type" value="Genomic_DNA"/>
</dbReference>
<dbReference type="RefSeq" id="WP_021862607.1">
    <property type="nucleotide sequence ID" value="NZ_NFIJ01000004.1"/>
</dbReference>
<evidence type="ECO:0000313" key="3">
    <source>
        <dbReference type="Proteomes" id="UP000195975"/>
    </source>
</evidence>
<dbReference type="InterPro" id="IPR027417">
    <property type="entry name" value="P-loop_NTPase"/>
</dbReference>
<feature type="domain" description="PD-(D/E)XK endonuclease-like" evidence="1">
    <location>
        <begin position="699"/>
        <end position="986"/>
    </location>
</feature>
<reference evidence="3" key="1">
    <citation type="submission" date="2017-04" db="EMBL/GenBank/DDBJ databases">
        <title>Function of individual gut microbiota members based on whole genome sequencing of pure cultures obtained from chicken caecum.</title>
        <authorList>
            <person name="Medvecky M."/>
            <person name="Cejkova D."/>
            <person name="Polansky O."/>
            <person name="Karasova D."/>
            <person name="Kubasova T."/>
            <person name="Cizek A."/>
            <person name="Rychlik I."/>
        </authorList>
    </citation>
    <scope>NUCLEOTIDE SEQUENCE [LARGE SCALE GENOMIC DNA]</scope>
    <source>
        <strain evidence="3">An42</strain>
    </source>
</reference>
<accession>A0A9Q5X8J5</accession>